<dbReference type="InterPro" id="IPR052021">
    <property type="entry name" value="Type-I_RS_S_subunit"/>
</dbReference>
<reference evidence="6 7" key="1">
    <citation type="submission" date="2016-12" db="EMBL/GenBank/DDBJ databases">
        <title>Complete genome sequence of Microbacterium aurum KACC 15219.</title>
        <authorList>
            <person name="Jung Y."/>
            <person name="Shin J.-H."/>
            <person name="Lee Y.-J."/>
            <person name="Yi H."/>
            <person name="Bahn Y.-S."/>
            <person name="Kim J.F."/>
            <person name="Lee D.-W."/>
        </authorList>
    </citation>
    <scope>NUCLEOTIDE SEQUENCE [LARGE SCALE GENOMIC DNA]</scope>
    <source>
        <strain evidence="6 7">KACC 15219</strain>
    </source>
</reference>
<dbReference type="AlphaFoldDB" id="A0A1P8U5C4"/>
<dbReference type="OrthoDB" id="3197085at2"/>
<dbReference type="PANTHER" id="PTHR30408">
    <property type="entry name" value="TYPE-1 RESTRICTION ENZYME ECOKI SPECIFICITY PROTEIN"/>
    <property type="match status" value="1"/>
</dbReference>
<evidence type="ECO:0000256" key="4">
    <source>
        <dbReference type="SAM" id="Coils"/>
    </source>
</evidence>
<dbReference type="SUPFAM" id="SSF116734">
    <property type="entry name" value="DNA methylase specificity domain"/>
    <property type="match status" value="2"/>
</dbReference>
<protein>
    <recommendedName>
        <fullName evidence="5">Type I restriction modification DNA specificity domain-containing protein</fullName>
    </recommendedName>
</protein>
<keyword evidence="3" id="KW-0238">DNA-binding</keyword>
<dbReference type="KEGG" id="maur:BOH66_02585"/>
<dbReference type="InterPro" id="IPR000055">
    <property type="entry name" value="Restrct_endonuc_typeI_TRD"/>
</dbReference>
<dbReference type="RefSeq" id="WP_076689015.1">
    <property type="nucleotide sequence ID" value="NZ_CP018762.1"/>
</dbReference>
<evidence type="ECO:0000259" key="5">
    <source>
        <dbReference type="Pfam" id="PF01420"/>
    </source>
</evidence>
<proteinExistence type="inferred from homology"/>
<keyword evidence="7" id="KW-1185">Reference proteome</keyword>
<feature type="coiled-coil region" evidence="4">
    <location>
        <begin position="346"/>
        <end position="373"/>
    </location>
</feature>
<gene>
    <name evidence="6" type="ORF">BOH66_02585</name>
</gene>
<dbReference type="Pfam" id="PF01420">
    <property type="entry name" value="Methylase_S"/>
    <property type="match status" value="1"/>
</dbReference>
<accession>A0A1P8U5C4</accession>
<comment type="similarity">
    <text evidence="1">Belongs to the type-I restriction system S methylase family.</text>
</comment>
<dbReference type="EMBL" id="CP018762">
    <property type="protein sequence ID" value="APZ33297.1"/>
    <property type="molecule type" value="Genomic_DNA"/>
</dbReference>
<keyword evidence="2" id="KW-0680">Restriction system</keyword>
<dbReference type="GO" id="GO:0009307">
    <property type="term" value="P:DNA restriction-modification system"/>
    <property type="evidence" value="ECO:0007669"/>
    <property type="project" value="UniProtKB-KW"/>
</dbReference>
<evidence type="ECO:0000256" key="2">
    <source>
        <dbReference type="ARBA" id="ARBA00022747"/>
    </source>
</evidence>
<sequence>MSGVPLRYAARILAGQSPDSGAVELLDEGLPFLQGNAEFGAQHPTARWESASAPKVAEAGDVLVSVRAPVGAVNLADQRYGIGRGLCAIRPHTGPSRYFYWWLLSSAEELNSVATGSTFAAVSASDLAALLVPVADETQQAQIADYLDRETAEIDAFIADQEELIGLLIERQDSTWQAAIDGMAAPEVPLRRTIDSIVDGPFGSSLTSAHYSDHGARVVRLGNIGVNAFKEEDEAYISMTYFAELQSHAVERGDVVIAGLGDERMPLGRAAVIPELGPALVKADCYRLRPNRLMTAEFLAWVLSAPQTRGRFGELSRGSTRQRLNTSIVGDVMVPLPSISEQQRVVLQTSEQMRELDAAIADAREAIALSKERRAALISAAVTGKIDVRGTA</sequence>
<dbReference type="STRING" id="36805.BOH66_02585"/>
<name>A0A1P8U5C4_9MICO</name>
<dbReference type="GO" id="GO:0003677">
    <property type="term" value="F:DNA binding"/>
    <property type="evidence" value="ECO:0007669"/>
    <property type="project" value="UniProtKB-KW"/>
</dbReference>
<keyword evidence="4" id="KW-0175">Coiled coil</keyword>
<dbReference type="PANTHER" id="PTHR30408:SF12">
    <property type="entry name" value="TYPE I RESTRICTION ENZYME MJAVIII SPECIFICITY SUBUNIT"/>
    <property type="match status" value="1"/>
</dbReference>
<evidence type="ECO:0000256" key="3">
    <source>
        <dbReference type="ARBA" id="ARBA00023125"/>
    </source>
</evidence>
<evidence type="ECO:0000313" key="7">
    <source>
        <dbReference type="Proteomes" id="UP000187185"/>
    </source>
</evidence>
<dbReference type="REBASE" id="190320">
    <property type="entry name" value="S.Mau15219ORF2580P"/>
</dbReference>
<dbReference type="InterPro" id="IPR044946">
    <property type="entry name" value="Restrct_endonuc_typeI_TRD_sf"/>
</dbReference>
<evidence type="ECO:0000313" key="6">
    <source>
        <dbReference type="EMBL" id="APZ33297.1"/>
    </source>
</evidence>
<evidence type="ECO:0000256" key="1">
    <source>
        <dbReference type="ARBA" id="ARBA00010923"/>
    </source>
</evidence>
<dbReference type="Proteomes" id="UP000187185">
    <property type="component" value="Chromosome"/>
</dbReference>
<dbReference type="Gene3D" id="3.90.220.20">
    <property type="entry name" value="DNA methylase specificity domains"/>
    <property type="match status" value="2"/>
</dbReference>
<feature type="domain" description="Type I restriction modification DNA specificity" evidence="5">
    <location>
        <begin position="58"/>
        <end position="152"/>
    </location>
</feature>
<organism evidence="6 7">
    <name type="scientific">Microbacterium aurum</name>
    <dbReference type="NCBI Taxonomy" id="36805"/>
    <lineage>
        <taxon>Bacteria</taxon>
        <taxon>Bacillati</taxon>
        <taxon>Actinomycetota</taxon>
        <taxon>Actinomycetes</taxon>
        <taxon>Micrococcales</taxon>
        <taxon>Microbacteriaceae</taxon>
        <taxon>Microbacterium</taxon>
    </lineage>
</organism>